<proteinExistence type="predicted"/>
<feature type="transmembrane region" description="Helical" evidence="1">
    <location>
        <begin position="41"/>
        <end position="58"/>
    </location>
</feature>
<keyword evidence="1" id="KW-0812">Transmembrane</keyword>
<evidence type="ECO:0000313" key="2">
    <source>
        <dbReference type="EMBL" id="MBX46075.1"/>
    </source>
</evidence>
<reference evidence="2" key="1">
    <citation type="submission" date="2018-02" db="EMBL/GenBank/DDBJ databases">
        <title>Rhizophora mucronata_Transcriptome.</title>
        <authorList>
            <person name="Meera S.P."/>
            <person name="Sreeshan A."/>
            <person name="Augustine A."/>
        </authorList>
    </citation>
    <scope>NUCLEOTIDE SEQUENCE</scope>
    <source>
        <tissue evidence="2">Leaf</tissue>
    </source>
</reference>
<protein>
    <submittedName>
        <fullName evidence="2">Uncharacterized protein</fullName>
    </submittedName>
</protein>
<evidence type="ECO:0000256" key="1">
    <source>
        <dbReference type="SAM" id="Phobius"/>
    </source>
</evidence>
<name>A0A2P2NUB4_RHIMU</name>
<keyword evidence="1" id="KW-1133">Transmembrane helix</keyword>
<accession>A0A2P2NUB4</accession>
<keyword evidence="1" id="KW-0472">Membrane</keyword>
<dbReference type="EMBL" id="GGEC01065591">
    <property type="protein sequence ID" value="MBX46075.1"/>
    <property type="molecule type" value="Transcribed_RNA"/>
</dbReference>
<dbReference type="AlphaFoldDB" id="A0A2P2NUB4"/>
<sequence>MGLVGTQGKVTLASSGLNQLLVSRTLCCLQEKKERQGPKRLMSLAMGLMILPIMGFQLEDTLLLLEDQS</sequence>
<organism evidence="2">
    <name type="scientific">Rhizophora mucronata</name>
    <name type="common">Asiatic mangrove</name>
    <dbReference type="NCBI Taxonomy" id="61149"/>
    <lineage>
        <taxon>Eukaryota</taxon>
        <taxon>Viridiplantae</taxon>
        <taxon>Streptophyta</taxon>
        <taxon>Embryophyta</taxon>
        <taxon>Tracheophyta</taxon>
        <taxon>Spermatophyta</taxon>
        <taxon>Magnoliopsida</taxon>
        <taxon>eudicotyledons</taxon>
        <taxon>Gunneridae</taxon>
        <taxon>Pentapetalae</taxon>
        <taxon>rosids</taxon>
        <taxon>fabids</taxon>
        <taxon>Malpighiales</taxon>
        <taxon>Rhizophoraceae</taxon>
        <taxon>Rhizophora</taxon>
    </lineage>
</organism>